<feature type="transmembrane region" description="Helical" evidence="6">
    <location>
        <begin position="6"/>
        <end position="26"/>
    </location>
</feature>
<feature type="compositionally biased region" description="Basic residues" evidence="5">
    <location>
        <begin position="568"/>
        <end position="581"/>
    </location>
</feature>
<feature type="transmembrane region" description="Helical" evidence="6">
    <location>
        <begin position="74"/>
        <end position="93"/>
    </location>
</feature>
<evidence type="ECO:0000256" key="1">
    <source>
        <dbReference type="ARBA" id="ARBA00004141"/>
    </source>
</evidence>
<dbReference type="GO" id="GO:0015095">
    <property type="term" value="F:magnesium ion transmembrane transporter activity"/>
    <property type="evidence" value="ECO:0007669"/>
    <property type="project" value="InterPro"/>
</dbReference>
<reference evidence="7 8" key="1">
    <citation type="submission" date="2013-07" db="EMBL/GenBank/DDBJ databases">
        <title>The Genome Sequence of Cryptococcus heveanensis BCC8398.</title>
        <authorList>
            <consortium name="The Broad Institute Genome Sequencing Platform"/>
            <person name="Cuomo C."/>
            <person name="Litvintseva A."/>
            <person name="Chen Y."/>
            <person name="Heitman J."/>
            <person name="Sun S."/>
            <person name="Springer D."/>
            <person name="Dromer F."/>
            <person name="Young S.K."/>
            <person name="Zeng Q."/>
            <person name="Gargeya S."/>
            <person name="Fitzgerald M."/>
            <person name="Abouelleil A."/>
            <person name="Alvarado L."/>
            <person name="Berlin A.M."/>
            <person name="Chapman S.B."/>
            <person name="Dewar J."/>
            <person name="Goldberg J."/>
            <person name="Griggs A."/>
            <person name="Gujja S."/>
            <person name="Hansen M."/>
            <person name="Howarth C."/>
            <person name="Imamovic A."/>
            <person name="Larimer J."/>
            <person name="McCowan C."/>
            <person name="Murphy C."/>
            <person name="Pearson M."/>
            <person name="Priest M."/>
            <person name="Roberts A."/>
            <person name="Saif S."/>
            <person name="Shea T."/>
            <person name="Sykes S."/>
            <person name="Wortman J."/>
            <person name="Nusbaum C."/>
            <person name="Birren B."/>
        </authorList>
    </citation>
    <scope>NUCLEOTIDE SEQUENCE [LARGE SCALE GENOMIC DNA]</scope>
    <source>
        <strain evidence="7 8">BCC8398</strain>
    </source>
</reference>
<reference evidence="8" key="2">
    <citation type="submission" date="2013-12" db="EMBL/GenBank/DDBJ databases">
        <title>Evolution of pathogenesis and genome organization in the Tremellales.</title>
        <authorList>
            <person name="Cuomo C."/>
            <person name="Litvintseva A."/>
            <person name="Heitman J."/>
            <person name="Chen Y."/>
            <person name="Sun S."/>
            <person name="Springer D."/>
            <person name="Dromer F."/>
            <person name="Young S."/>
            <person name="Zeng Q."/>
            <person name="Chapman S."/>
            <person name="Gujja S."/>
            <person name="Saif S."/>
            <person name="Birren B."/>
        </authorList>
    </citation>
    <scope>NUCLEOTIDE SEQUENCE [LARGE SCALE GENOMIC DNA]</scope>
    <source>
        <strain evidence="8">BCC8398</strain>
    </source>
</reference>
<dbReference type="GO" id="GO:0016020">
    <property type="term" value="C:membrane"/>
    <property type="evidence" value="ECO:0007669"/>
    <property type="project" value="UniProtKB-SubCell"/>
</dbReference>
<name>A0A1B9GPC4_9TREE</name>
<evidence type="ECO:0000256" key="6">
    <source>
        <dbReference type="SAM" id="Phobius"/>
    </source>
</evidence>
<evidence type="ECO:0000256" key="3">
    <source>
        <dbReference type="ARBA" id="ARBA00022989"/>
    </source>
</evidence>
<feature type="compositionally biased region" description="Basic and acidic residues" evidence="5">
    <location>
        <begin position="709"/>
        <end position="719"/>
    </location>
</feature>
<feature type="compositionally biased region" description="Basic and acidic residues" evidence="5">
    <location>
        <begin position="751"/>
        <end position="764"/>
    </location>
</feature>
<feature type="transmembrane region" description="Helical" evidence="6">
    <location>
        <begin position="105"/>
        <end position="124"/>
    </location>
</feature>
<feature type="region of interest" description="Disordered" evidence="5">
    <location>
        <begin position="681"/>
        <end position="788"/>
    </location>
</feature>
<feature type="transmembrane region" description="Helical" evidence="6">
    <location>
        <begin position="144"/>
        <end position="162"/>
    </location>
</feature>
<feature type="region of interest" description="Disordered" evidence="5">
    <location>
        <begin position="618"/>
        <end position="666"/>
    </location>
</feature>
<feature type="transmembrane region" description="Helical" evidence="6">
    <location>
        <begin position="50"/>
        <end position="68"/>
    </location>
</feature>
<keyword evidence="2 6" id="KW-0812">Transmembrane</keyword>
<evidence type="ECO:0000256" key="5">
    <source>
        <dbReference type="SAM" id="MobiDB-lite"/>
    </source>
</evidence>
<protein>
    <recommendedName>
        <fullName evidence="9">DUF803 domain-containing protein</fullName>
    </recommendedName>
</protein>
<accession>A0A1B9GPC4</accession>
<dbReference type="SUPFAM" id="SSF103481">
    <property type="entry name" value="Multidrug resistance efflux transporter EmrE"/>
    <property type="match status" value="1"/>
</dbReference>
<evidence type="ECO:0000313" key="7">
    <source>
        <dbReference type="EMBL" id="OCF32939.1"/>
    </source>
</evidence>
<feature type="region of interest" description="Disordered" evidence="5">
    <location>
        <begin position="527"/>
        <end position="581"/>
    </location>
</feature>
<evidence type="ECO:0000256" key="4">
    <source>
        <dbReference type="ARBA" id="ARBA00023136"/>
    </source>
</evidence>
<keyword evidence="3 6" id="KW-1133">Transmembrane helix</keyword>
<gene>
    <name evidence="7" type="ORF">I316_05276</name>
</gene>
<feature type="compositionally biased region" description="Gly residues" evidence="5">
    <location>
        <begin position="632"/>
        <end position="653"/>
    </location>
</feature>
<organism evidence="7 8">
    <name type="scientific">Kwoniella heveanensis BCC8398</name>
    <dbReference type="NCBI Taxonomy" id="1296120"/>
    <lineage>
        <taxon>Eukaryota</taxon>
        <taxon>Fungi</taxon>
        <taxon>Dikarya</taxon>
        <taxon>Basidiomycota</taxon>
        <taxon>Agaricomycotina</taxon>
        <taxon>Tremellomycetes</taxon>
        <taxon>Tremellales</taxon>
        <taxon>Cryptococcaceae</taxon>
        <taxon>Kwoniella</taxon>
    </lineage>
</organism>
<dbReference type="PANTHER" id="PTHR12570">
    <property type="match status" value="1"/>
</dbReference>
<feature type="transmembrane region" description="Helical" evidence="6">
    <location>
        <begin position="375"/>
        <end position="400"/>
    </location>
</feature>
<comment type="subcellular location">
    <subcellularLocation>
        <location evidence="1">Membrane</location>
        <topology evidence="1">Multi-pass membrane protein</topology>
    </subcellularLocation>
</comment>
<feature type="transmembrane region" description="Helical" evidence="6">
    <location>
        <begin position="351"/>
        <end position="369"/>
    </location>
</feature>
<sequence>MGGIPVFAAIIVGLVSSFVQSLGLTIQRKSHIQDDSLPLASRRRPIRRPLWLVGFAIYITSNIFSTIFQLDALPIVILAPLGAVSLIFNALLARLMLGDTFGPTWIGGTALVAVGAVLIAVFGVVEEGEHNLDELLRLFKRGAFVGFFSVMSVATALVLLAAHSASWHVHRQLATGQIRLPESGRSTPISIVPSNYASPHHSSPPIPFRSTRGAPRRWSSPTSPRYASVPLPKPRGPNFKSSDLAHAPDPSKPFESDSSRTPADDQHPPQRLRLDDLPTFPNASAGEFALATPNPAQQHTLTLCGLAFAAASGTLSGMCLVLAKAAVELLVITLDHFRTGRGQNEFARLQTWFLAGGLGICAVLQLVYLNYSLTFASPALICPLAFCFFNLSSIFDGLVFYDQFDRLRTYQIVLVSLGVAVLLLGVWVVSAVQSDAGVDVGTWVEDEEDGSVMDVDGLGEEQIATNDDLEATERSTLLNMGEGEGEEAGREFEGDILAHRVAAEAGSLVPPTSTTMTQGQEYMVRSFPQLPPSSTGRPTTTTQTPPGLYRSVFSNPDSPTSPLSPRLSSHHGHGHGHSNRRYHRTRYGSLLPDLPPGAPTGFSIGLGASSPGFALRSGSISGDGHFHPHHGSGSGSGGGGGTGGFGHGHGHGNGYAPRPSRSRSEGPLGLAAIMRGDDPAAYEARTEDSPRQNHATTVGQGGPGGSGENHAEESLRAWDEGSESLISSSGGGARRHSFWGSGLGEGFGRLFGRDRDKGRIRLETDTDTDADAGEQRHPAGVGRSRPQG</sequence>
<dbReference type="OrthoDB" id="2504919at2759"/>
<feature type="compositionally biased region" description="Polar residues" evidence="5">
    <location>
        <begin position="552"/>
        <end position="567"/>
    </location>
</feature>
<feature type="compositionally biased region" description="Low complexity" evidence="5">
    <location>
        <begin position="532"/>
        <end position="547"/>
    </location>
</feature>
<feature type="transmembrane region" description="Helical" evidence="6">
    <location>
        <begin position="412"/>
        <end position="432"/>
    </location>
</feature>
<evidence type="ECO:0000256" key="2">
    <source>
        <dbReference type="ARBA" id="ARBA00022692"/>
    </source>
</evidence>
<keyword evidence="4 6" id="KW-0472">Membrane</keyword>
<feature type="region of interest" description="Disordered" evidence="5">
    <location>
        <begin position="189"/>
        <end position="274"/>
    </location>
</feature>
<evidence type="ECO:0008006" key="9">
    <source>
        <dbReference type="Google" id="ProtNLM"/>
    </source>
</evidence>
<feature type="compositionally biased region" description="Polar residues" evidence="5">
    <location>
        <begin position="189"/>
        <end position="201"/>
    </location>
</feature>
<keyword evidence="8" id="KW-1185">Reference proteome</keyword>
<dbReference type="InterPro" id="IPR037185">
    <property type="entry name" value="EmrE-like"/>
</dbReference>
<proteinExistence type="predicted"/>
<dbReference type="Pfam" id="PF05653">
    <property type="entry name" value="Mg_trans_NIPA"/>
    <property type="match status" value="2"/>
</dbReference>
<evidence type="ECO:0000313" key="8">
    <source>
        <dbReference type="Proteomes" id="UP000092666"/>
    </source>
</evidence>
<dbReference type="Proteomes" id="UP000092666">
    <property type="component" value="Unassembled WGS sequence"/>
</dbReference>
<dbReference type="InterPro" id="IPR008521">
    <property type="entry name" value="Mg_trans_NIPA"/>
</dbReference>
<dbReference type="AlphaFoldDB" id="A0A1B9GPC4"/>
<feature type="compositionally biased region" description="Basic and acidic residues" evidence="5">
    <location>
        <begin position="252"/>
        <end position="274"/>
    </location>
</feature>
<dbReference type="EMBL" id="KI669506">
    <property type="protein sequence ID" value="OCF32939.1"/>
    <property type="molecule type" value="Genomic_DNA"/>
</dbReference>
<dbReference type="PANTHER" id="PTHR12570:SF86">
    <property type="entry name" value="ADR321CP"/>
    <property type="match status" value="1"/>
</dbReference>